<evidence type="ECO:0000313" key="5">
    <source>
        <dbReference type="Proteomes" id="UP001627154"/>
    </source>
</evidence>
<accession>A0ABD2WE93</accession>
<protein>
    <recommendedName>
        <fullName evidence="3">HTH CENPB-type domain-containing protein</fullName>
    </recommendedName>
</protein>
<dbReference type="Proteomes" id="UP001627154">
    <property type="component" value="Unassembled WGS sequence"/>
</dbReference>
<proteinExistence type="predicted"/>
<evidence type="ECO:0000256" key="2">
    <source>
        <dbReference type="ARBA" id="ARBA00023125"/>
    </source>
</evidence>
<evidence type="ECO:0000313" key="4">
    <source>
        <dbReference type="EMBL" id="KAL3391258.1"/>
    </source>
</evidence>
<dbReference type="EMBL" id="JBJJXI010000111">
    <property type="protein sequence ID" value="KAL3391258.1"/>
    <property type="molecule type" value="Genomic_DNA"/>
</dbReference>
<comment type="subcellular location">
    <subcellularLocation>
        <location evidence="1">Nucleus</location>
    </subcellularLocation>
</comment>
<dbReference type="Pfam" id="PF03221">
    <property type="entry name" value="HTH_Tnp_Tc5"/>
    <property type="match status" value="1"/>
</dbReference>
<evidence type="ECO:0000256" key="1">
    <source>
        <dbReference type="ARBA" id="ARBA00004123"/>
    </source>
</evidence>
<keyword evidence="5" id="KW-1185">Reference proteome</keyword>
<organism evidence="4 5">
    <name type="scientific">Trichogramma kaykai</name>
    <dbReference type="NCBI Taxonomy" id="54128"/>
    <lineage>
        <taxon>Eukaryota</taxon>
        <taxon>Metazoa</taxon>
        <taxon>Ecdysozoa</taxon>
        <taxon>Arthropoda</taxon>
        <taxon>Hexapoda</taxon>
        <taxon>Insecta</taxon>
        <taxon>Pterygota</taxon>
        <taxon>Neoptera</taxon>
        <taxon>Endopterygota</taxon>
        <taxon>Hymenoptera</taxon>
        <taxon>Apocrita</taxon>
        <taxon>Proctotrupomorpha</taxon>
        <taxon>Chalcidoidea</taxon>
        <taxon>Trichogrammatidae</taxon>
        <taxon>Trichogramma</taxon>
    </lineage>
</organism>
<dbReference type="PROSITE" id="PS51253">
    <property type="entry name" value="HTH_CENPB"/>
    <property type="match status" value="1"/>
</dbReference>
<comment type="caution">
    <text evidence="4">The sequence shown here is derived from an EMBL/GenBank/DDBJ whole genome shotgun (WGS) entry which is preliminary data.</text>
</comment>
<dbReference type="Gene3D" id="1.10.10.60">
    <property type="entry name" value="Homeodomain-like"/>
    <property type="match status" value="1"/>
</dbReference>
<evidence type="ECO:0000259" key="3">
    <source>
        <dbReference type="PROSITE" id="PS51253"/>
    </source>
</evidence>
<dbReference type="InterPro" id="IPR009057">
    <property type="entry name" value="Homeodomain-like_sf"/>
</dbReference>
<dbReference type="GO" id="GO:0003677">
    <property type="term" value="F:DNA binding"/>
    <property type="evidence" value="ECO:0007669"/>
    <property type="project" value="UniProtKB-KW"/>
</dbReference>
<keyword evidence="2" id="KW-0238">DNA-binding</keyword>
<feature type="domain" description="HTH CENPB-type" evidence="3">
    <location>
        <begin position="73"/>
        <end position="149"/>
    </location>
</feature>
<sequence>MASSDENSPEIMRRVRLTLIEKMEILNRLEKGETTPFIAERLGLSPNYVKNSILQKQNEIIESSKALGLTAAFVKSMRNKLVVETEEMLWKWIQDCFRQMRLISKSIIQTKAREYHAQLNKKYGKNDTFKAGKDWYYGFQNRYALHSLTGIVQNTYIHVLL</sequence>
<reference evidence="4 5" key="1">
    <citation type="journal article" date="2024" name="bioRxiv">
        <title>A reference genome for Trichogramma kaykai: A tiny desert-dwelling parasitoid wasp with competing sex-ratio distorters.</title>
        <authorList>
            <person name="Culotta J."/>
            <person name="Lindsey A.R."/>
        </authorList>
    </citation>
    <scope>NUCLEOTIDE SEQUENCE [LARGE SCALE GENOMIC DNA]</scope>
    <source>
        <strain evidence="4 5">KSX58</strain>
    </source>
</reference>
<dbReference type="SMART" id="SM00674">
    <property type="entry name" value="CENPB"/>
    <property type="match status" value="1"/>
</dbReference>
<dbReference type="AlphaFoldDB" id="A0ABD2WE93"/>
<dbReference type="SUPFAM" id="SSF46689">
    <property type="entry name" value="Homeodomain-like"/>
    <property type="match status" value="1"/>
</dbReference>
<name>A0ABD2WE93_9HYME</name>
<gene>
    <name evidence="4" type="ORF">TKK_013993</name>
</gene>
<dbReference type="InterPro" id="IPR006600">
    <property type="entry name" value="HTH_CenpB_DNA-bd_dom"/>
</dbReference>
<dbReference type="GO" id="GO:0005634">
    <property type="term" value="C:nucleus"/>
    <property type="evidence" value="ECO:0007669"/>
    <property type="project" value="UniProtKB-SubCell"/>
</dbReference>